<gene>
    <name evidence="7" type="ORF">FH5T_12255</name>
    <name evidence="8" type="ORF">SAMN05444285_104150</name>
</gene>
<dbReference type="EMBL" id="CP007451">
    <property type="protein sequence ID" value="AHW60123.1"/>
    <property type="molecule type" value="Genomic_DNA"/>
</dbReference>
<feature type="chain" id="PRO_5010514950" evidence="6">
    <location>
        <begin position="24"/>
        <end position="555"/>
    </location>
</feature>
<dbReference type="OrthoDB" id="668499at2"/>
<keyword evidence="5" id="KW-0411">Iron-sulfur</keyword>
<keyword evidence="3" id="KW-0560">Oxidoreductase</keyword>
<evidence type="ECO:0000256" key="5">
    <source>
        <dbReference type="ARBA" id="ARBA00023014"/>
    </source>
</evidence>
<dbReference type="eggNOG" id="COG0665">
    <property type="taxonomic scope" value="Bacteria"/>
</dbReference>
<dbReference type="Pfam" id="PF12831">
    <property type="entry name" value="FAD_oxidored"/>
    <property type="match status" value="1"/>
</dbReference>
<keyword evidence="2" id="KW-0479">Metal-binding</keyword>
<evidence type="ECO:0000256" key="1">
    <source>
        <dbReference type="ARBA" id="ARBA00022485"/>
    </source>
</evidence>
<evidence type="ECO:0000313" key="10">
    <source>
        <dbReference type="Proteomes" id="UP000181981"/>
    </source>
</evidence>
<proteinExistence type="predicted"/>
<dbReference type="GO" id="GO:0046872">
    <property type="term" value="F:metal ion binding"/>
    <property type="evidence" value="ECO:0007669"/>
    <property type="project" value="UniProtKB-KW"/>
</dbReference>
<dbReference type="InterPro" id="IPR036188">
    <property type="entry name" value="FAD/NAD-bd_sf"/>
</dbReference>
<evidence type="ECO:0000256" key="4">
    <source>
        <dbReference type="ARBA" id="ARBA00023004"/>
    </source>
</evidence>
<evidence type="ECO:0000256" key="2">
    <source>
        <dbReference type="ARBA" id="ARBA00022723"/>
    </source>
</evidence>
<dbReference type="PROSITE" id="PS51257">
    <property type="entry name" value="PROKAR_LIPOPROTEIN"/>
    <property type="match status" value="1"/>
</dbReference>
<dbReference type="PANTHER" id="PTHR43498:SF1">
    <property type="entry name" value="COB--COM HETERODISULFIDE REDUCTASE IRON-SULFUR SUBUNIT A"/>
    <property type="match status" value="1"/>
</dbReference>
<evidence type="ECO:0000313" key="8">
    <source>
        <dbReference type="EMBL" id="SET00148.1"/>
    </source>
</evidence>
<dbReference type="GO" id="GO:0016829">
    <property type="term" value="F:lyase activity"/>
    <property type="evidence" value="ECO:0007669"/>
    <property type="project" value="UniProtKB-KW"/>
</dbReference>
<dbReference type="PANTHER" id="PTHR43498">
    <property type="entry name" value="FERREDOXIN:COB-COM HETERODISULFIDE REDUCTASE SUBUNIT A"/>
    <property type="match status" value="1"/>
</dbReference>
<keyword evidence="4" id="KW-0408">Iron</keyword>
<dbReference type="KEGG" id="dori:FH5T_12255"/>
<evidence type="ECO:0000313" key="7">
    <source>
        <dbReference type="EMBL" id="AHW60123.1"/>
    </source>
</evidence>
<sequence length="555" mass="62775">MKTKRLVTFFASFIFLFFSCQNKQEVSLTNADVVIYGGTSAAVTAAVQLAKMNKSVVIVCPDKHPGGLTSGGLGFTDTGNKSVIGGLARGFYQRVYSHYQTEEAWLWEKREEYGNTGQGTPAIDGDKRTMWIFEPHVAEQVFEDFISENNISVFRDRWLDRENGVEKQNGKIVFITMLNGETYKAKLFIDATYEGDLMAAAGINYHVGREANEVYNEQWNGIQTGVLHHGHHFGSMNISPYVVPGDPASGVLPRISTDDPGKKGDGDERIQAYCFRMCLTKVPDNRVPIEQPENYDPAQYELLVRVLNHGWRETFNKFDPIPNHKTDVNNHGPFSFDNIGMNYDYPEATYERRAEIIREHENYQKGLLYFYATDPRIPAEIQTEMQQWGLAKDEFTDNGNWPHQIYVREARRMIGEFVMTENEVLGKSQVPYSIGMGSYTMDSHNTQRFITPEGFVQNEGDIGVHPHQPYQIALGSILPKQEECKNLLVPVTVSSSHIAFGSIRMEPVFMILGQSAALLAGMALEEETPIHQLQYEEIKTKLEAAGQVLEHQEIE</sequence>
<dbReference type="GO" id="GO:0051539">
    <property type="term" value="F:4 iron, 4 sulfur cluster binding"/>
    <property type="evidence" value="ECO:0007669"/>
    <property type="project" value="UniProtKB-KW"/>
</dbReference>
<dbReference type="EMBL" id="FOHT01000004">
    <property type="protein sequence ID" value="SET00148.1"/>
    <property type="molecule type" value="Genomic_DNA"/>
</dbReference>
<dbReference type="RefSeq" id="WP_038558690.1">
    <property type="nucleotide sequence ID" value="NZ_FOHT01000004.1"/>
</dbReference>
<dbReference type="AlphaFoldDB" id="X5DBD1"/>
<protein>
    <submittedName>
        <fullName evidence="8">FAD dependent oxidoreductase</fullName>
    </submittedName>
    <submittedName>
        <fullName evidence="7">Xanthan lyase</fullName>
    </submittedName>
</protein>
<evidence type="ECO:0000256" key="3">
    <source>
        <dbReference type="ARBA" id="ARBA00023002"/>
    </source>
</evidence>
<accession>X5DBD1</accession>
<dbReference type="GO" id="GO:0016491">
    <property type="term" value="F:oxidoreductase activity"/>
    <property type="evidence" value="ECO:0007669"/>
    <property type="project" value="UniProtKB-KW"/>
</dbReference>
<evidence type="ECO:0000313" key="9">
    <source>
        <dbReference type="Proteomes" id="UP000023772"/>
    </source>
</evidence>
<feature type="signal peptide" evidence="6">
    <location>
        <begin position="1"/>
        <end position="23"/>
    </location>
</feature>
<keyword evidence="6" id="KW-0732">Signal</keyword>
<keyword evidence="1" id="KW-0004">4Fe-4S</keyword>
<dbReference type="SUPFAM" id="SSF51905">
    <property type="entry name" value="FAD/NAD(P)-binding domain"/>
    <property type="match status" value="1"/>
</dbReference>
<evidence type="ECO:0000256" key="6">
    <source>
        <dbReference type="SAM" id="SignalP"/>
    </source>
</evidence>
<dbReference type="Proteomes" id="UP000181981">
    <property type="component" value="Unassembled WGS sequence"/>
</dbReference>
<dbReference type="STRING" id="1168034.FH5T_12255"/>
<keyword evidence="9" id="KW-1185">Reference proteome</keyword>
<reference evidence="7 9" key="1">
    <citation type="submission" date="2014-03" db="EMBL/GenBank/DDBJ databases">
        <title>Complete genome sequence of a deeply braunched marine Bacteroidia bacterium Draconibacterium orientale type strain FH5T.</title>
        <authorList>
            <person name="Li X."/>
            <person name="Wang X."/>
            <person name="Xie Z."/>
            <person name="Du Z."/>
            <person name="Chen G."/>
        </authorList>
    </citation>
    <scope>NUCLEOTIDE SEQUENCE [LARGE SCALE GENOMIC DNA]</scope>
    <source>
        <strain evidence="7 9">FH5</strain>
    </source>
</reference>
<reference evidence="8 10" key="2">
    <citation type="submission" date="2016-10" db="EMBL/GenBank/DDBJ databases">
        <authorList>
            <person name="de Groot N.N."/>
        </authorList>
    </citation>
    <scope>NUCLEOTIDE SEQUENCE [LARGE SCALE GENOMIC DNA]</scope>
    <source>
        <strain evidence="8 10">DSM 25947</strain>
    </source>
</reference>
<dbReference type="HOGENOM" id="CLU_025277_0_0_10"/>
<dbReference type="Proteomes" id="UP000023772">
    <property type="component" value="Chromosome"/>
</dbReference>
<name>X5DBD1_9BACT</name>
<organism evidence="8 10">
    <name type="scientific">Draconibacterium orientale</name>
    <dbReference type="NCBI Taxonomy" id="1168034"/>
    <lineage>
        <taxon>Bacteria</taxon>
        <taxon>Pseudomonadati</taxon>
        <taxon>Bacteroidota</taxon>
        <taxon>Bacteroidia</taxon>
        <taxon>Marinilabiliales</taxon>
        <taxon>Prolixibacteraceae</taxon>
        <taxon>Draconibacterium</taxon>
    </lineage>
</organism>
<dbReference type="InterPro" id="IPR039650">
    <property type="entry name" value="HdrA-like"/>
</dbReference>
<keyword evidence="7" id="KW-0456">Lyase</keyword>